<protein>
    <submittedName>
        <fullName evidence="6">Amino acid adenylation domain-containing protein</fullName>
    </submittedName>
</protein>
<dbReference type="SMART" id="SM00823">
    <property type="entry name" value="PKS_PP"/>
    <property type="match status" value="1"/>
</dbReference>
<keyword evidence="4" id="KW-0597">Phosphoprotein</keyword>
<proteinExistence type="inferred from homology"/>
<dbReference type="AlphaFoldDB" id="A0A6H2C8D1"/>
<dbReference type="KEGG" id="dfs:HGD76_24090"/>
<feature type="domain" description="Carrier" evidence="5">
    <location>
        <begin position="563"/>
        <end position="638"/>
    </location>
</feature>
<evidence type="ECO:0000256" key="2">
    <source>
        <dbReference type="ARBA" id="ARBA00006432"/>
    </source>
</evidence>
<comment type="cofactor">
    <cofactor evidence="1">
        <name>pantetheine 4'-phosphate</name>
        <dbReference type="ChEBI" id="CHEBI:47942"/>
    </cofactor>
</comment>
<dbReference type="Pfam" id="PF00550">
    <property type="entry name" value="PP-binding"/>
    <property type="match status" value="1"/>
</dbReference>
<dbReference type="CDD" id="cd17651">
    <property type="entry name" value="A_NRPS_VisG_like"/>
    <property type="match status" value="1"/>
</dbReference>
<dbReference type="FunFam" id="1.10.1200.10:FF:000005">
    <property type="entry name" value="Nonribosomal peptide synthetase 1"/>
    <property type="match status" value="1"/>
</dbReference>
<gene>
    <name evidence="6" type="ORF">HGD76_24090</name>
</gene>
<evidence type="ECO:0000313" key="7">
    <source>
        <dbReference type="Proteomes" id="UP000502433"/>
    </source>
</evidence>
<dbReference type="PANTHER" id="PTHR45527">
    <property type="entry name" value="NONRIBOSOMAL PEPTIDE SYNTHETASE"/>
    <property type="match status" value="1"/>
</dbReference>
<dbReference type="Proteomes" id="UP000502433">
    <property type="component" value="Chromosome"/>
</dbReference>
<dbReference type="PROSITE" id="PS00012">
    <property type="entry name" value="PHOSPHOPANTETHEINE"/>
    <property type="match status" value="1"/>
</dbReference>
<dbReference type="PROSITE" id="PS00455">
    <property type="entry name" value="AMP_BINDING"/>
    <property type="match status" value="1"/>
</dbReference>
<evidence type="ECO:0000259" key="5">
    <source>
        <dbReference type="PROSITE" id="PS50075"/>
    </source>
</evidence>
<dbReference type="InterPro" id="IPR045851">
    <property type="entry name" value="AMP-bd_C_sf"/>
</dbReference>
<dbReference type="InterPro" id="IPR036736">
    <property type="entry name" value="ACP-like_sf"/>
</dbReference>
<dbReference type="InterPro" id="IPR010071">
    <property type="entry name" value="AA_adenyl_dom"/>
</dbReference>
<dbReference type="FunFam" id="3.30.300.30:FF:000010">
    <property type="entry name" value="Enterobactin synthetase component F"/>
    <property type="match status" value="1"/>
</dbReference>
<dbReference type="SUPFAM" id="SSF56801">
    <property type="entry name" value="Acetyl-CoA synthetase-like"/>
    <property type="match status" value="1"/>
</dbReference>
<dbReference type="SUPFAM" id="SSF47336">
    <property type="entry name" value="ACP-like"/>
    <property type="match status" value="1"/>
</dbReference>
<dbReference type="Gene3D" id="3.40.50.980">
    <property type="match status" value="2"/>
</dbReference>
<dbReference type="PANTHER" id="PTHR45527:SF1">
    <property type="entry name" value="FATTY ACID SYNTHASE"/>
    <property type="match status" value="1"/>
</dbReference>
<dbReference type="Gene3D" id="2.30.38.10">
    <property type="entry name" value="Luciferase, Domain 3"/>
    <property type="match status" value="1"/>
</dbReference>
<dbReference type="Gene3D" id="3.30.559.10">
    <property type="entry name" value="Chloramphenicol acetyltransferase-like domain"/>
    <property type="match status" value="1"/>
</dbReference>
<dbReference type="GO" id="GO:0044550">
    <property type="term" value="P:secondary metabolite biosynthetic process"/>
    <property type="evidence" value="ECO:0007669"/>
    <property type="project" value="UniProtKB-ARBA"/>
</dbReference>
<organism evidence="6 7">
    <name type="scientific">Dolichospermum flos-aquae CCAP 1403/13F</name>
    <dbReference type="NCBI Taxonomy" id="315271"/>
    <lineage>
        <taxon>Bacteria</taxon>
        <taxon>Bacillati</taxon>
        <taxon>Cyanobacteriota</taxon>
        <taxon>Cyanophyceae</taxon>
        <taxon>Nostocales</taxon>
        <taxon>Aphanizomenonaceae</taxon>
        <taxon>Dolichospermum</taxon>
    </lineage>
</organism>
<dbReference type="Pfam" id="PF00501">
    <property type="entry name" value="AMP-binding"/>
    <property type="match status" value="1"/>
</dbReference>
<dbReference type="GO" id="GO:0005829">
    <property type="term" value="C:cytosol"/>
    <property type="evidence" value="ECO:0007669"/>
    <property type="project" value="TreeGrafter"/>
</dbReference>
<dbReference type="GO" id="GO:0043041">
    <property type="term" value="P:amino acid activation for nonribosomal peptide biosynthetic process"/>
    <property type="evidence" value="ECO:0007669"/>
    <property type="project" value="TreeGrafter"/>
</dbReference>
<evidence type="ECO:0000313" key="6">
    <source>
        <dbReference type="EMBL" id="QJB47209.1"/>
    </source>
</evidence>
<dbReference type="InterPro" id="IPR025110">
    <property type="entry name" value="AMP-bd_C"/>
</dbReference>
<dbReference type="InterPro" id="IPR006162">
    <property type="entry name" value="Ppantetheine_attach_site"/>
</dbReference>
<dbReference type="InterPro" id="IPR023213">
    <property type="entry name" value="CAT-like_dom_sf"/>
</dbReference>
<name>A0A6H2C8D1_DOLFA</name>
<dbReference type="InterPro" id="IPR020806">
    <property type="entry name" value="PKS_PP-bd"/>
</dbReference>
<dbReference type="InterPro" id="IPR020845">
    <property type="entry name" value="AMP-binding_CS"/>
</dbReference>
<dbReference type="GO" id="GO:0031177">
    <property type="term" value="F:phosphopantetheine binding"/>
    <property type="evidence" value="ECO:0007669"/>
    <property type="project" value="InterPro"/>
</dbReference>
<dbReference type="Gene3D" id="1.10.1200.10">
    <property type="entry name" value="ACP-like"/>
    <property type="match status" value="1"/>
</dbReference>
<dbReference type="InterPro" id="IPR000873">
    <property type="entry name" value="AMP-dep_synth/lig_dom"/>
</dbReference>
<dbReference type="PROSITE" id="PS50075">
    <property type="entry name" value="CARRIER"/>
    <property type="match status" value="1"/>
</dbReference>
<dbReference type="EMBL" id="CP051206">
    <property type="protein sequence ID" value="QJB47209.1"/>
    <property type="molecule type" value="Genomic_DNA"/>
</dbReference>
<dbReference type="FunFam" id="2.30.38.10:FF:000001">
    <property type="entry name" value="Non-ribosomal peptide synthetase PvdI"/>
    <property type="match status" value="1"/>
</dbReference>
<dbReference type="Gene3D" id="3.30.300.30">
    <property type="match status" value="1"/>
</dbReference>
<dbReference type="Pfam" id="PF13193">
    <property type="entry name" value="AMP-binding_C"/>
    <property type="match status" value="1"/>
</dbReference>
<keyword evidence="3" id="KW-0596">Phosphopantetheine</keyword>
<reference evidence="6 7" key="2">
    <citation type="submission" date="2020-04" db="EMBL/GenBank/DDBJ databases">
        <authorList>
            <person name="Fomenkov A."/>
            <person name="Anton B.P."/>
            <person name="Roberts R.J."/>
        </authorList>
    </citation>
    <scope>NUCLEOTIDE SEQUENCE [LARGE SCALE GENOMIC DNA]</scope>
    <source>
        <strain evidence="6 7">CCAP 1403/13f</strain>
    </source>
</reference>
<dbReference type="FunFam" id="3.40.50.980:FF:000001">
    <property type="entry name" value="Non-ribosomal peptide synthetase"/>
    <property type="match status" value="1"/>
</dbReference>
<accession>A0A6H2C8D1</accession>
<sequence>MQEQFTVFLQGILTEPDQCIAYLPLLSEQQRREILLEWNDTQVDDPQDKCIHQLFESQVDLTPDAVAVVFENQQLTYSQLNCQANQLAHYLRSHGVGADVLVGICVERSLEMVVGLLGILKAGGAYVPIDPEYPQERLTFMLEDAQVSVLLSQQKLVEKLQTHQENIVCLDTAWQLISQLSPENLISEVQGHNLGYVIYTSGSTGQPKGVAMNQLALCNLLLWQRQNVTISSGAKTLQFAPISFDVSFQEIFSTWCSGGTLLLIGEQLRREPLAVLGLLQEQAVERLFLPFVGLQQLAEVAIERELVISNLRQIITAGEQLQITPAISQWLSQLTDCTLHNHYGPSESHVVTSFTLTNSVETWPLLPPIGRPIANTQLYILDENLQPVPVGVPGELHIGGVGLARGYLNRPELTQEKFIANPFSTYPNSRLYKTGDLARYLPDGNIEYLGRSDNQVKIRGFRIELGEIETVLSQYPHVQASCVIVREDIPGDKRLVAYIVSQKEQRATVSELRSFLTQKLPEYMGPQAFVILDSLPLTPNGKVDRRALPIPDLHAELTDQYVAPRTPTEEILSLIWAQVLKLEQVGIHDNFFTFGGHSLLATQLVSRIRTSFKVELPLRSLFAAPTVAQLSPHIQRLQQQELELTSPPILPRDENAELPLSYAQQRLWFLDQLQPNSSLLILKVYLLP</sequence>
<evidence type="ECO:0000256" key="4">
    <source>
        <dbReference type="ARBA" id="ARBA00022553"/>
    </source>
</evidence>
<dbReference type="NCBIfam" id="TIGR01733">
    <property type="entry name" value="AA-adenyl-dom"/>
    <property type="match status" value="1"/>
</dbReference>
<comment type="similarity">
    <text evidence="2">Belongs to the ATP-dependent AMP-binding enzyme family.</text>
</comment>
<dbReference type="InterPro" id="IPR009081">
    <property type="entry name" value="PP-bd_ACP"/>
</dbReference>
<evidence type="ECO:0000256" key="3">
    <source>
        <dbReference type="ARBA" id="ARBA00022450"/>
    </source>
</evidence>
<reference evidence="6 7" key="1">
    <citation type="submission" date="2020-04" db="EMBL/GenBank/DDBJ databases">
        <title>Genome-Wide Identification of 5-Methylcytosine Sites in Bacterial Genomes By High-Throughput Sequencing of MspJI Restriction Fragments.</title>
        <authorList>
            <person name="Wu V."/>
        </authorList>
    </citation>
    <scope>NUCLEOTIDE SEQUENCE [LARGE SCALE GENOMIC DNA]</scope>
    <source>
        <strain evidence="6 7">CCAP 1403/13f</strain>
    </source>
</reference>
<evidence type="ECO:0000256" key="1">
    <source>
        <dbReference type="ARBA" id="ARBA00001957"/>
    </source>
</evidence>
<dbReference type="FunFam" id="3.40.50.12780:FF:000012">
    <property type="entry name" value="Non-ribosomal peptide synthetase"/>
    <property type="match status" value="1"/>
</dbReference>